<feature type="compositionally biased region" description="Basic and acidic residues" evidence="1">
    <location>
        <begin position="262"/>
        <end position="287"/>
    </location>
</feature>
<evidence type="ECO:0000256" key="1">
    <source>
        <dbReference type="SAM" id="MobiDB-lite"/>
    </source>
</evidence>
<gene>
    <name evidence="3" type="ORF">R9X50_00207300</name>
</gene>
<accession>A0AAQ3RAL6</accession>
<feature type="domain" description="RRM" evidence="2">
    <location>
        <begin position="137"/>
        <end position="200"/>
    </location>
</feature>
<dbReference type="Pfam" id="PF00076">
    <property type="entry name" value="RRM_1"/>
    <property type="match status" value="1"/>
</dbReference>
<dbReference type="SUPFAM" id="SSF54928">
    <property type="entry name" value="RNA-binding domain, RBD"/>
    <property type="match status" value="1"/>
</dbReference>
<keyword evidence="4" id="KW-1185">Reference proteome</keyword>
<organism evidence="3 4">
    <name type="scientific">Acrodontium crateriforme</name>
    <dbReference type="NCBI Taxonomy" id="150365"/>
    <lineage>
        <taxon>Eukaryota</taxon>
        <taxon>Fungi</taxon>
        <taxon>Dikarya</taxon>
        <taxon>Ascomycota</taxon>
        <taxon>Pezizomycotina</taxon>
        <taxon>Dothideomycetes</taxon>
        <taxon>Dothideomycetidae</taxon>
        <taxon>Mycosphaerellales</taxon>
        <taxon>Teratosphaeriaceae</taxon>
        <taxon>Acrodontium</taxon>
    </lineage>
</organism>
<dbReference type="AlphaFoldDB" id="A0AAQ3RAL6"/>
<protein>
    <recommendedName>
        <fullName evidence="2">RRM domain-containing protein</fullName>
    </recommendedName>
</protein>
<evidence type="ECO:0000313" key="4">
    <source>
        <dbReference type="Proteomes" id="UP001303373"/>
    </source>
</evidence>
<dbReference type="Proteomes" id="UP001303373">
    <property type="component" value="Chromosome 3"/>
</dbReference>
<dbReference type="Gene3D" id="3.30.70.330">
    <property type="match status" value="1"/>
</dbReference>
<feature type="compositionally biased region" description="Polar residues" evidence="1">
    <location>
        <begin position="99"/>
        <end position="120"/>
    </location>
</feature>
<evidence type="ECO:0000313" key="3">
    <source>
        <dbReference type="EMBL" id="WPG99262.1"/>
    </source>
</evidence>
<proteinExistence type="predicted"/>
<reference evidence="3 4" key="1">
    <citation type="submission" date="2023-11" db="EMBL/GenBank/DDBJ databases">
        <title>An acidophilic fungus is an integral part of prey digestion in a carnivorous sundew plant.</title>
        <authorList>
            <person name="Tsai I.J."/>
        </authorList>
    </citation>
    <scope>NUCLEOTIDE SEQUENCE [LARGE SCALE GENOMIC DNA]</scope>
    <source>
        <strain evidence="3">169a</strain>
    </source>
</reference>
<sequence>MPPKNDVVASFDQKIQENRKERNAKLAQEMLGTDPKKLAQEMLGKSRRSQTPRAQAAPASLASRVGVNKRSNSVPRPNTAPPRNPRQLANANVRPKPITTASSSPAIRSNGHTAPQRSVSEINIRGAASGAYIVRASNFAPGTTAADIESVMSNVGGMLNYCKLVAQAPTVIAEMEFVDKVGADAVIEMFNNKKADGRVLYVYYARDGGAVAPNAETPVLVEPEAAPADETMEVDENAIEREEQDRIRAERRGRNDVFPTGPRDERRFDSRQHEGDYNRSQYRDGRQGYEGGRGGFGRGGGYGRGGGRMYSDGMRRGGGQSYRP</sequence>
<dbReference type="EMBL" id="CP138582">
    <property type="protein sequence ID" value="WPG99262.1"/>
    <property type="molecule type" value="Genomic_DNA"/>
</dbReference>
<dbReference type="GO" id="GO:0003723">
    <property type="term" value="F:RNA binding"/>
    <property type="evidence" value="ECO:0007669"/>
    <property type="project" value="InterPro"/>
</dbReference>
<feature type="region of interest" description="Disordered" evidence="1">
    <location>
        <begin position="19"/>
        <end position="120"/>
    </location>
</feature>
<feature type="compositionally biased region" description="Basic and acidic residues" evidence="1">
    <location>
        <begin position="238"/>
        <end position="255"/>
    </location>
</feature>
<name>A0AAQ3RAL6_9PEZI</name>
<dbReference type="InterPro" id="IPR035979">
    <property type="entry name" value="RBD_domain_sf"/>
</dbReference>
<dbReference type="InterPro" id="IPR012677">
    <property type="entry name" value="Nucleotide-bd_a/b_plait_sf"/>
</dbReference>
<feature type="region of interest" description="Disordered" evidence="1">
    <location>
        <begin position="237"/>
        <end position="324"/>
    </location>
</feature>
<evidence type="ECO:0000259" key="2">
    <source>
        <dbReference type="Pfam" id="PF00076"/>
    </source>
</evidence>
<feature type="compositionally biased region" description="Gly residues" evidence="1">
    <location>
        <begin position="288"/>
        <end position="308"/>
    </location>
</feature>
<dbReference type="InterPro" id="IPR000504">
    <property type="entry name" value="RRM_dom"/>
</dbReference>